<gene>
    <name evidence="3" type="ORF">SAMN06295960_1176</name>
</gene>
<dbReference type="Pfam" id="PF16571">
    <property type="entry name" value="FBP_C"/>
    <property type="match status" value="1"/>
</dbReference>
<dbReference type="OrthoDB" id="1891078at2"/>
<feature type="domain" description="Elongation factor G-binding protein N-terminal" evidence="1">
    <location>
        <begin position="5"/>
        <end position="86"/>
    </location>
</feature>
<keyword evidence="3" id="KW-0863">Zinc-finger</keyword>
<protein>
    <submittedName>
        <fullName evidence="3">FBP C-terminal treble-clef zinc-finger</fullName>
    </submittedName>
</protein>
<reference evidence="3 4" key="1">
    <citation type="submission" date="2017-04" db="EMBL/GenBank/DDBJ databases">
        <authorList>
            <person name="Afonso C.L."/>
            <person name="Miller P.J."/>
            <person name="Scott M.A."/>
            <person name="Spackman E."/>
            <person name="Goraichik I."/>
            <person name="Dimitrov K.M."/>
            <person name="Suarez D.L."/>
            <person name="Swayne D.E."/>
        </authorList>
    </citation>
    <scope>NUCLEOTIDE SEQUENCE [LARGE SCALE GENOMIC DNA]</scope>
    <source>
        <strain evidence="3 4">11</strain>
    </source>
</reference>
<feature type="domain" description="Elongation factor G-binding protein C-terminal treble-clef zinc-finger" evidence="2">
    <location>
        <begin position="101"/>
        <end position="200"/>
    </location>
</feature>
<evidence type="ECO:0000259" key="2">
    <source>
        <dbReference type="Pfam" id="PF16571"/>
    </source>
</evidence>
<evidence type="ECO:0000259" key="1">
    <source>
        <dbReference type="Pfam" id="PF07299"/>
    </source>
</evidence>
<organism evidence="3 4">
    <name type="scientific">Paenibacillus aquistagni</name>
    <dbReference type="NCBI Taxonomy" id="1852522"/>
    <lineage>
        <taxon>Bacteria</taxon>
        <taxon>Bacillati</taxon>
        <taxon>Bacillota</taxon>
        <taxon>Bacilli</taxon>
        <taxon>Bacillales</taxon>
        <taxon>Paenibacillaceae</taxon>
        <taxon>Paenibacillus</taxon>
    </lineage>
</organism>
<dbReference type="InterPro" id="IPR010841">
    <property type="entry name" value="EF-G-binding_N"/>
</dbReference>
<keyword evidence="4" id="KW-1185">Reference proteome</keyword>
<name>A0A1X7J3T7_9BACL</name>
<dbReference type="AlphaFoldDB" id="A0A1X7J3T7"/>
<dbReference type="Proteomes" id="UP000193834">
    <property type="component" value="Unassembled WGS sequence"/>
</dbReference>
<evidence type="ECO:0000313" key="4">
    <source>
        <dbReference type="Proteomes" id="UP000193834"/>
    </source>
</evidence>
<dbReference type="InterPro" id="IPR032330">
    <property type="entry name" value="EF-G-binding_C"/>
</dbReference>
<accession>A0A1X7J3T7</accession>
<dbReference type="GO" id="GO:0008270">
    <property type="term" value="F:zinc ion binding"/>
    <property type="evidence" value="ECO:0007669"/>
    <property type="project" value="UniProtKB-KW"/>
</dbReference>
<sequence>MNTPFIRNHQYNLIKKQTNQVLHALRTVSDQRVLETVRFRAAQSMIEAFPVLAHEQEQLLEQVSTLETANDFEKYLSDLVPYLEPYPPISPKQIQKLFPKHKKLKVPDLGLIDFRFVTYLSWIDIATNRLFLVYPFAGQFIGIEGRITPTNKKGYCLLCNRHQELAFFSVITKKGMASSDHYAAIGHYICMDNHVCNKSLTNTEALQKFILSTRK</sequence>
<proteinExistence type="predicted"/>
<dbReference type="RefSeq" id="WP_085493349.1">
    <property type="nucleotide sequence ID" value="NZ_FXAZ01000001.1"/>
</dbReference>
<keyword evidence="3" id="KW-0862">Zinc</keyword>
<dbReference type="InterPro" id="IPR038344">
    <property type="entry name" value="EF-G_N_sf"/>
</dbReference>
<dbReference type="Gene3D" id="1.20.1280.250">
    <property type="match status" value="1"/>
</dbReference>
<dbReference type="Pfam" id="PF07299">
    <property type="entry name" value="EF-G-binding_N"/>
    <property type="match status" value="1"/>
</dbReference>
<dbReference type="EMBL" id="FXAZ01000001">
    <property type="protein sequence ID" value="SMG22303.1"/>
    <property type="molecule type" value="Genomic_DNA"/>
</dbReference>
<keyword evidence="3" id="KW-0479">Metal-binding</keyword>
<dbReference type="CDD" id="cd16342">
    <property type="entry name" value="FusC_FusB"/>
    <property type="match status" value="1"/>
</dbReference>
<evidence type="ECO:0000313" key="3">
    <source>
        <dbReference type="EMBL" id="SMG22303.1"/>
    </source>
</evidence>
<dbReference type="STRING" id="1852522.SAMN06295960_1176"/>